<evidence type="ECO:0000313" key="1">
    <source>
        <dbReference type="EMBL" id="MBU3806398.1"/>
    </source>
</evidence>
<reference evidence="1" key="2">
    <citation type="submission" date="2021-04" db="EMBL/GenBank/DDBJ databases">
        <authorList>
            <person name="Gilroy R."/>
        </authorList>
    </citation>
    <scope>NUCLEOTIDE SEQUENCE</scope>
    <source>
        <strain evidence="1">B5_2728</strain>
    </source>
</reference>
<comment type="caution">
    <text evidence="1">The sequence shown here is derived from an EMBL/GenBank/DDBJ whole genome shotgun (WGS) entry which is preliminary data.</text>
</comment>
<proteinExistence type="predicted"/>
<dbReference type="Proteomes" id="UP000713596">
    <property type="component" value="Unassembled WGS sequence"/>
</dbReference>
<accession>A0A948T2T6</accession>
<name>A0A948T2T6_9FIRM</name>
<reference evidence="1" key="1">
    <citation type="journal article" date="2021" name="PeerJ">
        <title>Extensive microbial diversity within the chicken gut microbiome revealed by metagenomics and culture.</title>
        <authorList>
            <person name="Gilroy R."/>
            <person name="Ravi A."/>
            <person name="Getino M."/>
            <person name="Pursley I."/>
            <person name="Horton D.L."/>
            <person name="Alikhan N.F."/>
            <person name="Baker D."/>
            <person name="Gharbi K."/>
            <person name="Hall N."/>
            <person name="Watson M."/>
            <person name="Adriaenssens E.M."/>
            <person name="Foster-Nyarko E."/>
            <person name="Jarju S."/>
            <person name="Secka A."/>
            <person name="Antonio M."/>
            <person name="Oren A."/>
            <person name="Chaudhuri R.R."/>
            <person name="La Ragione R."/>
            <person name="Hildebrand F."/>
            <person name="Pallen M.J."/>
        </authorList>
    </citation>
    <scope>NUCLEOTIDE SEQUENCE</scope>
    <source>
        <strain evidence="1">B5_2728</strain>
    </source>
</reference>
<dbReference type="EMBL" id="JAHLFP010000047">
    <property type="protein sequence ID" value="MBU3806398.1"/>
    <property type="molecule type" value="Genomic_DNA"/>
</dbReference>
<protein>
    <submittedName>
        <fullName evidence="1">Uncharacterized protein</fullName>
    </submittedName>
</protein>
<organism evidence="1 2">
    <name type="scientific">Candidatus Allofournierella pullistercoris</name>
    <dbReference type="NCBI Taxonomy" id="2838597"/>
    <lineage>
        <taxon>Bacteria</taxon>
        <taxon>Bacillati</taxon>
        <taxon>Bacillota</taxon>
        <taxon>Clostridia</taxon>
        <taxon>Eubacteriales</taxon>
        <taxon>Oscillospiraceae</taxon>
        <taxon>Allofournierella</taxon>
    </lineage>
</organism>
<dbReference type="AlphaFoldDB" id="A0A948T2T6"/>
<evidence type="ECO:0000313" key="2">
    <source>
        <dbReference type="Proteomes" id="UP000713596"/>
    </source>
</evidence>
<sequence>MEERACPNWRRMTSIVGDHDVTDGSVDYYDFDWGDPVAYSEEEQDCGCGTDTNCEVQDDCETENPCSDSDIPDCDCDSDQSQENPGYEIVMA</sequence>
<gene>
    <name evidence="1" type="ORF">H9882_05845</name>
</gene>